<dbReference type="InterPro" id="IPR013968">
    <property type="entry name" value="PKS_KR"/>
</dbReference>
<dbReference type="InterPro" id="IPR020841">
    <property type="entry name" value="PKS_Beta-ketoAc_synthase_dom"/>
</dbReference>
<evidence type="ECO:0000313" key="8">
    <source>
        <dbReference type="EMBL" id="GAA1939615.1"/>
    </source>
</evidence>
<dbReference type="PROSITE" id="PS50075">
    <property type="entry name" value="CARRIER"/>
    <property type="match status" value="2"/>
</dbReference>
<dbReference type="InterPro" id="IPR036291">
    <property type="entry name" value="NAD(P)-bd_dom_sf"/>
</dbReference>
<dbReference type="Pfam" id="PF00550">
    <property type="entry name" value="PP-binding"/>
    <property type="match status" value="2"/>
</dbReference>
<feature type="active site" description="Proton donor; for dehydratase activity" evidence="4">
    <location>
        <position position="818"/>
    </location>
</feature>
<dbReference type="InterPro" id="IPR049900">
    <property type="entry name" value="PKS_mFAS_DH"/>
</dbReference>
<dbReference type="Gene3D" id="3.40.47.10">
    <property type="match status" value="1"/>
</dbReference>
<dbReference type="PROSITE" id="PS52004">
    <property type="entry name" value="KS3_2"/>
    <property type="match status" value="1"/>
</dbReference>
<dbReference type="Pfam" id="PF00975">
    <property type="entry name" value="Thioesterase"/>
    <property type="match status" value="1"/>
</dbReference>
<keyword evidence="9" id="KW-1185">Reference proteome</keyword>
<feature type="active site" description="Proton acceptor; for dehydratase activity" evidence="4">
    <location>
        <position position="660"/>
    </location>
</feature>
<dbReference type="Pfam" id="PF08659">
    <property type="entry name" value="KR"/>
    <property type="match status" value="1"/>
</dbReference>
<evidence type="ECO:0000256" key="4">
    <source>
        <dbReference type="PROSITE-ProRule" id="PRU01363"/>
    </source>
</evidence>
<evidence type="ECO:0000313" key="9">
    <source>
        <dbReference type="Proteomes" id="UP001501116"/>
    </source>
</evidence>
<dbReference type="Gene3D" id="3.40.50.1820">
    <property type="entry name" value="alpha/beta hydrolase"/>
    <property type="match status" value="1"/>
</dbReference>
<reference evidence="9" key="1">
    <citation type="journal article" date="2019" name="Int. J. Syst. Evol. Microbiol.">
        <title>The Global Catalogue of Microorganisms (GCM) 10K type strain sequencing project: providing services to taxonomists for standard genome sequencing and annotation.</title>
        <authorList>
            <consortium name="The Broad Institute Genomics Platform"/>
            <consortium name="The Broad Institute Genome Sequencing Center for Infectious Disease"/>
            <person name="Wu L."/>
            <person name="Ma J."/>
        </authorList>
    </citation>
    <scope>NUCLEOTIDE SEQUENCE [LARGE SCALE GENOMIC DNA]</scope>
    <source>
        <strain evidence="9">JCM 14545</strain>
    </source>
</reference>
<dbReference type="Gene3D" id="3.40.366.10">
    <property type="entry name" value="Malonyl-Coenzyme A Acyl Carrier Protein, domain 2"/>
    <property type="match status" value="1"/>
</dbReference>
<dbReference type="Pfam" id="PF16197">
    <property type="entry name" value="KAsynt_C_assoc"/>
    <property type="match status" value="1"/>
</dbReference>
<dbReference type="SUPFAM" id="SSF53474">
    <property type="entry name" value="alpha/beta-Hydrolases"/>
    <property type="match status" value="1"/>
</dbReference>
<dbReference type="InterPro" id="IPR050091">
    <property type="entry name" value="PKS_NRPS_Biosynth_Enz"/>
</dbReference>
<dbReference type="InterPro" id="IPR009081">
    <property type="entry name" value="PP-bd_ACP"/>
</dbReference>
<dbReference type="PANTHER" id="PTHR43775:SF37">
    <property type="entry name" value="SI:DKEY-61P9.11"/>
    <property type="match status" value="1"/>
</dbReference>
<dbReference type="PANTHER" id="PTHR43775">
    <property type="entry name" value="FATTY ACID SYNTHASE"/>
    <property type="match status" value="1"/>
</dbReference>
<dbReference type="InterPro" id="IPR049551">
    <property type="entry name" value="PKS_DH_C"/>
</dbReference>
<dbReference type="InterPro" id="IPR016036">
    <property type="entry name" value="Malonyl_transacylase_ACP-bd"/>
</dbReference>
<dbReference type="PROSITE" id="PS52019">
    <property type="entry name" value="PKS_MFAS_DH"/>
    <property type="match status" value="1"/>
</dbReference>
<keyword evidence="2" id="KW-0597">Phosphoprotein</keyword>
<feature type="domain" description="Carrier" evidence="5">
    <location>
        <begin position="1461"/>
        <end position="1535"/>
    </location>
</feature>
<dbReference type="InterPro" id="IPR014043">
    <property type="entry name" value="Acyl_transferase_dom"/>
</dbReference>
<dbReference type="Pfam" id="PF21089">
    <property type="entry name" value="PKS_DH_N"/>
    <property type="match status" value="1"/>
</dbReference>
<dbReference type="Gene3D" id="3.30.70.250">
    <property type="entry name" value="Malonyl-CoA ACP transacylase, ACP-binding"/>
    <property type="match status" value="1"/>
</dbReference>
<dbReference type="Pfam" id="PF00698">
    <property type="entry name" value="Acyl_transf_1"/>
    <property type="match status" value="1"/>
</dbReference>
<dbReference type="InterPro" id="IPR020806">
    <property type="entry name" value="PKS_PP-bd"/>
</dbReference>
<dbReference type="SUPFAM" id="SSF52151">
    <property type="entry name" value="FabD/lysophospholipase-like"/>
    <property type="match status" value="1"/>
</dbReference>
<dbReference type="InterPro" id="IPR020807">
    <property type="entry name" value="PKS_DH"/>
</dbReference>
<evidence type="ECO:0000259" key="7">
    <source>
        <dbReference type="PROSITE" id="PS52019"/>
    </source>
</evidence>
<keyword evidence="3" id="KW-0808">Transferase</keyword>
<organism evidence="8 9">
    <name type="scientific">Amycolatopsis minnesotensis</name>
    <dbReference type="NCBI Taxonomy" id="337894"/>
    <lineage>
        <taxon>Bacteria</taxon>
        <taxon>Bacillati</taxon>
        <taxon>Actinomycetota</taxon>
        <taxon>Actinomycetes</taxon>
        <taxon>Pseudonocardiales</taxon>
        <taxon>Pseudonocardiaceae</taxon>
        <taxon>Amycolatopsis</taxon>
    </lineage>
</organism>
<evidence type="ECO:0000256" key="2">
    <source>
        <dbReference type="ARBA" id="ARBA00022553"/>
    </source>
</evidence>
<dbReference type="InterPro" id="IPR049552">
    <property type="entry name" value="PKS_DH_N"/>
</dbReference>
<dbReference type="Gene3D" id="3.10.129.110">
    <property type="entry name" value="Polyketide synthase dehydratase"/>
    <property type="match status" value="1"/>
</dbReference>
<dbReference type="SMART" id="SM00827">
    <property type="entry name" value="PKS_AT"/>
    <property type="match status" value="1"/>
</dbReference>
<dbReference type="Pfam" id="PF02801">
    <property type="entry name" value="Ketoacyl-synt_C"/>
    <property type="match status" value="1"/>
</dbReference>
<dbReference type="InterPro" id="IPR029058">
    <property type="entry name" value="AB_hydrolase_fold"/>
</dbReference>
<dbReference type="InterPro" id="IPR057326">
    <property type="entry name" value="KR_dom"/>
</dbReference>
<protein>
    <submittedName>
        <fullName evidence="8">Phthiocerol type I polyketide synthase PpsD</fullName>
    </submittedName>
</protein>
<gene>
    <name evidence="8" type="primary">ppsD</name>
    <name evidence="8" type="ORF">GCM10009754_03420</name>
</gene>
<dbReference type="SUPFAM" id="SSF47336">
    <property type="entry name" value="ACP-like"/>
    <property type="match status" value="2"/>
</dbReference>
<dbReference type="EMBL" id="BAAANN010000001">
    <property type="protein sequence ID" value="GAA1939615.1"/>
    <property type="molecule type" value="Genomic_DNA"/>
</dbReference>
<dbReference type="SMART" id="SM00825">
    <property type="entry name" value="PKS_KS"/>
    <property type="match status" value="1"/>
</dbReference>
<evidence type="ECO:0000256" key="1">
    <source>
        <dbReference type="ARBA" id="ARBA00022450"/>
    </source>
</evidence>
<dbReference type="InterPro" id="IPR001227">
    <property type="entry name" value="Ac_transferase_dom_sf"/>
</dbReference>
<dbReference type="SMART" id="SM00822">
    <property type="entry name" value="PKS_KR"/>
    <property type="match status" value="1"/>
</dbReference>
<dbReference type="InterPro" id="IPR036736">
    <property type="entry name" value="ACP-like_sf"/>
</dbReference>
<dbReference type="SUPFAM" id="SSF51735">
    <property type="entry name" value="NAD(P)-binding Rossmann-fold domains"/>
    <property type="match status" value="2"/>
</dbReference>
<dbReference type="Gene3D" id="3.40.50.720">
    <property type="entry name" value="NAD(P)-binding Rossmann-like Domain"/>
    <property type="match status" value="1"/>
</dbReference>
<accession>A0ABP5BBB1</accession>
<dbReference type="Gene3D" id="1.10.1200.10">
    <property type="entry name" value="ACP-like"/>
    <property type="match status" value="2"/>
</dbReference>
<dbReference type="InterPro" id="IPR006162">
    <property type="entry name" value="Ppantetheine_attach_site"/>
</dbReference>
<dbReference type="InterPro" id="IPR032821">
    <property type="entry name" value="PKS_assoc"/>
</dbReference>
<dbReference type="Proteomes" id="UP001501116">
    <property type="component" value="Unassembled WGS sequence"/>
</dbReference>
<dbReference type="SMART" id="SM00826">
    <property type="entry name" value="PKS_DH"/>
    <property type="match status" value="1"/>
</dbReference>
<proteinExistence type="predicted"/>
<keyword evidence="1" id="KW-0596">Phosphopantetheine</keyword>
<sequence length="1814" mass="190639">MLKPLSAAQRDGDRVLAVLRGSAVNSDGRSNGLTAPNPAAQQELLRTAYTAAGVQPSEVDYIEAHGTGTLLGDPIEAGALGTVLGAGRPAERPLLLGSVKSNLGHLEAAAGIAGLIKVVLALANRRIPASLNFTEPNPRIPFDELRLSVVAEQRPWPVHDRVARAGVSGFGFGGTNAHVIAEQAPALPFEEPVSGRPGQYLLTGASPERTRRSAACLADWLEESGERIPLHDVEHSLARRAGGRHRAVVTAGDHRELVDGLRALANRSAAPGVATGRTGQAGPVWVFSGQGSQWAGMGRRLLATEPAFAAAVDEADVALRAEGRPLRPVLESGVEPTGVAEVQPVLFGIQIALAGLWRHYGIEPAAVLGHSLGEVAAAVVAGTISLADGARIAVRRSALLATTSGQGAMALLELSAVDTAELVREYPGVDIAVFHAPGQTVVSGVPDEVAALVERVGARGLLAKRINVDIASHSRLVAPVVAELGRELAGVVAAEPGITVYPTAVEEGTAAFDAGYWMANLRNPVRFTQAVAKALDDGYRTFVELSPHPVLHHAITETAGDREVSVLGTLRRDEDENRRFHLSLGSALAATSTRPRTTGRLLDLPTTPWLHREHWAPKPAPRSASGAHPLLGVHVELPDTGTHVWQADVGTEHRPWLADHRIGGRPVLTGACYVEMALAAASTVLGRPPRLLELRDVTLHQPLPLAEHTRVTTTFTAADRTVKVHTHDGNGWILHCDLTVSDSDTADVASQWPSEDEPATPLTATELYQRLSSLGVDYGPAFRSVLDVHTGDLAALATVSVPESAPAAGYFLHPALLDACLQTFAAALATVDSAAGDAYLPMEFGVVRLFGAPATGVTSQVTVAPSAKDAGGVLGALRLLDADGAVVLEMTDVFARRVRRSEIGAPLRETLLAHEWARTDAPQPRSEVSVAVLSPSGNPLAHRLRDRLDAVEIVAGPAEAGNASDVVLIVDDAGAGHPDSGVRAVETVAGLVRTVAEHAAPPRVWLVTSSAATVLPGETGEPALAALRGLVRVLAFEHPALRVSWVDVDGDDTALAAELAGGALDDEVAWRGGHRYAARLVPAAAPARGEHPVVRSDGGYVITGGLGGLGIALARKLASLGAAKIVLNGRSAPRPEVVAALDEFAGSGTVVEVVLGDIAEPGVAEELVIAASEGAVVRGVVHAAAVFDDRTVSRLDGSTIRRAWLPKAHGAWRLHEATADARLDWWLGFSSATALHGLPGQPSYASANAYLDAVVALRRASGLPSATVNWGTWAEVGAAAGLDVPWLTPIDPDEGLGLIEDVLSSGGGAVGAARLNTGRLAAAFPDLPRLPFFAALLGEHAEAAETAGWAGPAALADRSPAEVRALAGPRLRAGIASVMGLSPEELPDDVPLTGLGVDSLLAVRIRNGFQHDFGTVPAVSLLLRGASLAGLRDWLFDELGVAETASAPLPSPRQPGTVRVPPRDEAERLVVSVWQDVLGTPVGVTQDFADCGGDSSAAARIAELLSARAGAALDRATLFEKPTPELMAVLVRAVIATTGPVRVLRETGDETPVFFFHPGGGDTSVFRQLVDRLPASVPAYGFDRVDGTGTVEDRVGTYLPELRRRQPFGPYRLVGWSFGGFLAFEAARRLEAEGEEVSLLGMVDPILPLPQEHGLSEVRLLERRFERFGEFLETSYGKPVELPFAELARLDDEGQADLLIKTILAAGVIDERVSGAILDHQRRSFLDARLLERYQPSGYDGRTVFYSAEVPVPGGLRDPRFDRSDPARGWDAVCRNLEVVTVPGHHLSVLDPPNVEVIAAHLAKVLAGTRAEAH</sequence>
<dbReference type="InterPro" id="IPR042104">
    <property type="entry name" value="PKS_dehydratase_sf"/>
</dbReference>
<dbReference type="InterPro" id="IPR016035">
    <property type="entry name" value="Acyl_Trfase/lysoPLipase"/>
</dbReference>
<dbReference type="InterPro" id="IPR014031">
    <property type="entry name" value="Ketoacyl_synth_C"/>
</dbReference>
<evidence type="ECO:0000259" key="5">
    <source>
        <dbReference type="PROSITE" id="PS50075"/>
    </source>
</evidence>
<dbReference type="Pfam" id="PF14765">
    <property type="entry name" value="PS-DH"/>
    <property type="match status" value="1"/>
</dbReference>
<evidence type="ECO:0000256" key="3">
    <source>
        <dbReference type="ARBA" id="ARBA00022679"/>
    </source>
</evidence>
<dbReference type="InterPro" id="IPR016039">
    <property type="entry name" value="Thiolase-like"/>
</dbReference>
<dbReference type="CDD" id="cd00833">
    <property type="entry name" value="PKS"/>
    <property type="match status" value="1"/>
</dbReference>
<dbReference type="SMART" id="SM00823">
    <property type="entry name" value="PKS_PP"/>
    <property type="match status" value="2"/>
</dbReference>
<feature type="domain" description="Carrier" evidence="5">
    <location>
        <begin position="1365"/>
        <end position="1439"/>
    </location>
</feature>
<dbReference type="PROSITE" id="PS00012">
    <property type="entry name" value="PHOSPHOPANTETHEINE"/>
    <property type="match status" value="2"/>
</dbReference>
<dbReference type="SUPFAM" id="SSF53901">
    <property type="entry name" value="Thiolase-like"/>
    <property type="match status" value="1"/>
</dbReference>
<feature type="region of interest" description="N-terminal hotdog fold" evidence="4">
    <location>
        <begin position="628"/>
        <end position="747"/>
    </location>
</feature>
<comment type="caution">
    <text evidence="8">The sequence shown here is derived from an EMBL/GenBank/DDBJ whole genome shotgun (WGS) entry which is preliminary data.</text>
</comment>
<dbReference type="InterPro" id="IPR001031">
    <property type="entry name" value="Thioesterase"/>
</dbReference>
<feature type="domain" description="PKS/mFAS DH" evidence="7">
    <location>
        <begin position="628"/>
        <end position="904"/>
    </location>
</feature>
<feature type="region of interest" description="C-terminal hotdog fold" evidence="4">
    <location>
        <begin position="759"/>
        <end position="904"/>
    </location>
</feature>
<dbReference type="SUPFAM" id="SSF55048">
    <property type="entry name" value="Probable ACP-binding domain of malonyl-CoA ACP transacylase"/>
    <property type="match status" value="1"/>
</dbReference>
<feature type="domain" description="Ketosynthase family 3 (KS3)" evidence="6">
    <location>
        <begin position="1"/>
        <end position="183"/>
    </location>
</feature>
<evidence type="ECO:0000259" key="6">
    <source>
        <dbReference type="PROSITE" id="PS52004"/>
    </source>
</evidence>
<name>A0ABP5BBB1_9PSEU</name>